<organism evidence="1">
    <name type="scientific">Oryza punctata</name>
    <name type="common">Red rice</name>
    <dbReference type="NCBI Taxonomy" id="4537"/>
    <lineage>
        <taxon>Eukaryota</taxon>
        <taxon>Viridiplantae</taxon>
        <taxon>Streptophyta</taxon>
        <taxon>Embryophyta</taxon>
        <taxon>Tracheophyta</taxon>
        <taxon>Spermatophyta</taxon>
        <taxon>Magnoliopsida</taxon>
        <taxon>Liliopsida</taxon>
        <taxon>Poales</taxon>
        <taxon>Poaceae</taxon>
        <taxon>BOP clade</taxon>
        <taxon>Oryzoideae</taxon>
        <taxon>Oryzeae</taxon>
        <taxon>Oryzinae</taxon>
        <taxon>Oryza</taxon>
    </lineage>
</organism>
<evidence type="ECO:0000313" key="2">
    <source>
        <dbReference type="Proteomes" id="UP000026962"/>
    </source>
</evidence>
<accession>A0A0E0L267</accession>
<dbReference type="EnsemblPlants" id="OPUNC05G13530.1">
    <property type="protein sequence ID" value="OPUNC05G13530.1"/>
    <property type="gene ID" value="OPUNC05G13530"/>
</dbReference>
<dbReference type="HOGENOM" id="CLU_1597150_0_0_1"/>
<reference evidence="1" key="1">
    <citation type="submission" date="2015-04" db="UniProtKB">
        <authorList>
            <consortium name="EnsemblPlants"/>
        </authorList>
    </citation>
    <scope>IDENTIFICATION</scope>
</reference>
<proteinExistence type="predicted"/>
<dbReference type="AlphaFoldDB" id="A0A0E0L267"/>
<dbReference type="Gramene" id="OPUNC05G13530.1">
    <property type="protein sequence ID" value="OPUNC05G13530.1"/>
    <property type="gene ID" value="OPUNC05G13530"/>
</dbReference>
<dbReference type="Proteomes" id="UP000026962">
    <property type="component" value="Chromosome 5"/>
</dbReference>
<reference evidence="1" key="2">
    <citation type="submission" date="2018-05" db="EMBL/GenBank/DDBJ databases">
        <title>OpunRS2 (Oryza punctata Reference Sequence Version 2).</title>
        <authorList>
            <person name="Zhang J."/>
            <person name="Kudrna D."/>
            <person name="Lee S."/>
            <person name="Talag J."/>
            <person name="Welchert J."/>
            <person name="Wing R.A."/>
        </authorList>
    </citation>
    <scope>NUCLEOTIDE SEQUENCE [LARGE SCALE GENOMIC DNA]</scope>
</reference>
<evidence type="ECO:0000313" key="1">
    <source>
        <dbReference type="EnsemblPlants" id="OPUNC05G13530.1"/>
    </source>
</evidence>
<name>A0A0E0L267_ORYPU</name>
<keyword evidence="2" id="KW-1185">Reference proteome</keyword>
<dbReference type="STRING" id="4537.A0A0E0L267"/>
<protein>
    <submittedName>
        <fullName evidence="1">Uncharacterized protein</fullName>
    </submittedName>
</protein>
<sequence>MWEWDLKKSRTSFRVIKNLGELHIFLDVNDYGSNQARGNAMGTSVFHGATVTNENLLHVASTSLSSNMRQPVQPSQSFSPMSCQLTSMLLMIKTLELVVQLIPVLSIINQNHLDNGVLMNSLFDGDKLQQGLVPAMDGTKMHMLLMLSVTSTQCRLKALTIILPPMR</sequence>